<dbReference type="OMA" id="FQTYEGS"/>
<keyword evidence="6 8" id="KW-0456">Lyase</keyword>
<dbReference type="AlphaFoldDB" id="A0A087UJU5"/>
<dbReference type="GO" id="GO:0008270">
    <property type="term" value="F:zinc ion binding"/>
    <property type="evidence" value="ECO:0007669"/>
    <property type="project" value="UniProtKB-UniRule"/>
</dbReference>
<dbReference type="SMART" id="SM01057">
    <property type="entry name" value="Carb_anhydrase"/>
    <property type="match status" value="1"/>
</dbReference>
<dbReference type="OrthoDB" id="6434620at2759"/>
<dbReference type="Proteomes" id="UP000054359">
    <property type="component" value="Unassembled WGS sequence"/>
</dbReference>
<sequence>MVPATTVLCSVLLLLPLSECLPRIRIGLSSCPAEAKEPWSYRGKNGPPFWGERYPMCYGKEQSPVAIYSQSAVPDDTLKKLALENYDIPVTSAKVENNGHTVQLTPTDNQDRTISIGGTTYRLAQLHFHWGDVYYRGSEHTLDGVQYAMEMHLVHMSQDGEIAVVGVFLKEEMNNNEELNPFVQLLPELLYKGTSTELKSELNLNGLMPQNPVSYYRYQGSLTTPPCDEGVTWSVAKQLIPVGRNQMAEFRKLYSVKKED</sequence>
<evidence type="ECO:0000256" key="1">
    <source>
        <dbReference type="ARBA" id="ARBA00002904"/>
    </source>
</evidence>
<name>A0A087UJU5_STEMI</name>
<comment type="function">
    <text evidence="1 8">Reversible hydration of carbon dioxide.</text>
</comment>
<proteinExistence type="inferred from homology"/>
<dbReference type="InterPro" id="IPR001148">
    <property type="entry name" value="CA_dom"/>
</dbReference>
<feature type="non-terminal residue" evidence="10">
    <location>
        <position position="260"/>
    </location>
</feature>
<evidence type="ECO:0000256" key="2">
    <source>
        <dbReference type="ARBA" id="ARBA00010718"/>
    </source>
</evidence>
<keyword evidence="4 8" id="KW-0479">Metal-binding</keyword>
<dbReference type="SUPFAM" id="SSF51069">
    <property type="entry name" value="Carbonic anhydrase"/>
    <property type="match status" value="1"/>
</dbReference>
<dbReference type="PROSITE" id="PS51144">
    <property type="entry name" value="ALPHA_CA_2"/>
    <property type="match status" value="1"/>
</dbReference>
<dbReference type="Gene3D" id="3.10.200.10">
    <property type="entry name" value="Alpha carbonic anhydrase"/>
    <property type="match status" value="1"/>
</dbReference>
<evidence type="ECO:0000256" key="4">
    <source>
        <dbReference type="ARBA" id="ARBA00022723"/>
    </source>
</evidence>
<evidence type="ECO:0000313" key="10">
    <source>
        <dbReference type="EMBL" id="KFM77634.1"/>
    </source>
</evidence>
<evidence type="ECO:0000256" key="3">
    <source>
        <dbReference type="ARBA" id="ARBA00012925"/>
    </source>
</evidence>
<evidence type="ECO:0000256" key="6">
    <source>
        <dbReference type="ARBA" id="ARBA00023239"/>
    </source>
</evidence>
<evidence type="ECO:0000259" key="9">
    <source>
        <dbReference type="PROSITE" id="PS51144"/>
    </source>
</evidence>
<organism evidence="10 11">
    <name type="scientific">Stegodyphus mimosarum</name>
    <name type="common">African social velvet spider</name>
    <dbReference type="NCBI Taxonomy" id="407821"/>
    <lineage>
        <taxon>Eukaryota</taxon>
        <taxon>Metazoa</taxon>
        <taxon>Ecdysozoa</taxon>
        <taxon>Arthropoda</taxon>
        <taxon>Chelicerata</taxon>
        <taxon>Arachnida</taxon>
        <taxon>Araneae</taxon>
        <taxon>Araneomorphae</taxon>
        <taxon>Entelegynae</taxon>
        <taxon>Eresoidea</taxon>
        <taxon>Eresidae</taxon>
        <taxon>Stegodyphus</taxon>
    </lineage>
</organism>
<protein>
    <recommendedName>
        <fullName evidence="3 8">Carbonic anhydrase</fullName>
        <ecNumber evidence="3 8">4.2.1.1</ecNumber>
    </recommendedName>
</protein>
<dbReference type="Pfam" id="PF00194">
    <property type="entry name" value="Carb_anhydrase"/>
    <property type="match status" value="1"/>
</dbReference>
<accession>A0A087UJU5</accession>
<dbReference type="PANTHER" id="PTHR18952:SF265">
    <property type="entry name" value="CARBONIC ANHYDRASE"/>
    <property type="match status" value="1"/>
</dbReference>
<gene>
    <name evidence="10" type="ORF">X975_15663</name>
</gene>
<keyword evidence="8" id="KW-0732">Signal</keyword>
<evidence type="ECO:0000313" key="11">
    <source>
        <dbReference type="Proteomes" id="UP000054359"/>
    </source>
</evidence>
<reference evidence="10 11" key="1">
    <citation type="submission" date="2013-11" db="EMBL/GenBank/DDBJ databases">
        <title>Genome sequencing of Stegodyphus mimosarum.</title>
        <authorList>
            <person name="Bechsgaard J."/>
        </authorList>
    </citation>
    <scope>NUCLEOTIDE SEQUENCE [LARGE SCALE GENOMIC DNA]</scope>
</reference>
<dbReference type="EMBL" id="KK120149">
    <property type="protein sequence ID" value="KFM77634.1"/>
    <property type="molecule type" value="Genomic_DNA"/>
</dbReference>
<dbReference type="STRING" id="407821.A0A087UJU5"/>
<dbReference type="InterPro" id="IPR023561">
    <property type="entry name" value="Carbonic_anhydrase_a-class"/>
</dbReference>
<feature type="chain" id="PRO_5025087156" description="Carbonic anhydrase" evidence="8">
    <location>
        <begin position="21"/>
        <end position="260"/>
    </location>
</feature>
<keyword evidence="11" id="KW-1185">Reference proteome</keyword>
<dbReference type="GO" id="GO:0004089">
    <property type="term" value="F:carbonate dehydratase activity"/>
    <property type="evidence" value="ECO:0007669"/>
    <property type="project" value="UniProtKB-UniRule"/>
</dbReference>
<dbReference type="InterPro" id="IPR036398">
    <property type="entry name" value="CA_dom_sf"/>
</dbReference>
<dbReference type="CDD" id="cd00326">
    <property type="entry name" value="alpha_CA"/>
    <property type="match status" value="1"/>
</dbReference>
<comment type="similarity">
    <text evidence="2 8">Belongs to the alpha-carbonic anhydrase family.</text>
</comment>
<dbReference type="EC" id="4.2.1.1" evidence="3 8"/>
<keyword evidence="5 8" id="KW-0862">Zinc</keyword>
<evidence type="ECO:0000256" key="7">
    <source>
        <dbReference type="ARBA" id="ARBA00048348"/>
    </source>
</evidence>
<dbReference type="PANTHER" id="PTHR18952">
    <property type="entry name" value="CARBONIC ANHYDRASE"/>
    <property type="match status" value="1"/>
</dbReference>
<feature type="signal peptide" evidence="8">
    <location>
        <begin position="1"/>
        <end position="20"/>
    </location>
</feature>
<feature type="domain" description="Alpha-carbonic anhydrase" evidence="9">
    <location>
        <begin position="37"/>
        <end position="260"/>
    </location>
</feature>
<comment type="cofactor">
    <cofactor evidence="8">
        <name>Zn(2+)</name>
        <dbReference type="ChEBI" id="CHEBI:29105"/>
    </cofactor>
</comment>
<dbReference type="PROSITE" id="PS00162">
    <property type="entry name" value="ALPHA_CA_1"/>
    <property type="match status" value="1"/>
</dbReference>
<evidence type="ECO:0000256" key="5">
    <source>
        <dbReference type="ARBA" id="ARBA00022833"/>
    </source>
</evidence>
<evidence type="ECO:0000256" key="8">
    <source>
        <dbReference type="RuleBase" id="RU367011"/>
    </source>
</evidence>
<dbReference type="InterPro" id="IPR018338">
    <property type="entry name" value="Carbonic_anhydrase_a-class_CS"/>
</dbReference>
<comment type="catalytic activity">
    <reaction evidence="7 8">
        <text>hydrogencarbonate + H(+) = CO2 + H2O</text>
        <dbReference type="Rhea" id="RHEA:10748"/>
        <dbReference type="ChEBI" id="CHEBI:15377"/>
        <dbReference type="ChEBI" id="CHEBI:15378"/>
        <dbReference type="ChEBI" id="CHEBI:16526"/>
        <dbReference type="ChEBI" id="CHEBI:17544"/>
        <dbReference type="EC" id="4.2.1.1"/>
    </reaction>
</comment>